<organism evidence="1 2">
    <name type="scientific">Cuscuta australis</name>
    <dbReference type="NCBI Taxonomy" id="267555"/>
    <lineage>
        <taxon>Eukaryota</taxon>
        <taxon>Viridiplantae</taxon>
        <taxon>Streptophyta</taxon>
        <taxon>Embryophyta</taxon>
        <taxon>Tracheophyta</taxon>
        <taxon>Spermatophyta</taxon>
        <taxon>Magnoliopsida</taxon>
        <taxon>eudicotyledons</taxon>
        <taxon>Gunneridae</taxon>
        <taxon>Pentapetalae</taxon>
        <taxon>asterids</taxon>
        <taxon>lamiids</taxon>
        <taxon>Solanales</taxon>
        <taxon>Convolvulaceae</taxon>
        <taxon>Cuscuteae</taxon>
        <taxon>Cuscuta</taxon>
        <taxon>Cuscuta subgen. Grammica</taxon>
        <taxon>Cuscuta sect. Cleistogrammica</taxon>
    </lineage>
</organism>
<proteinExistence type="predicted"/>
<accession>A0A328DDA9</accession>
<dbReference type="AlphaFoldDB" id="A0A328DDA9"/>
<evidence type="ECO:0000313" key="2">
    <source>
        <dbReference type="Proteomes" id="UP000249390"/>
    </source>
</evidence>
<dbReference type="EMBL" id="NQVE01000183">
    <property type="protein sequence ID" value="RAL41893.1"/>
    <property type="molecule type" value="Genomic_DNA"/>
</dbReference>
<evidence type="ECO:0000313" key="1">
    <source>
        <dbReference type="EMBL" id="RAL41893.1"/>
    </source>
</evidence>
<comment type="caution">
    <text evidence="1">The sequence shown here is derived from an EMBL/GenBank/DDBJ whole genome shotgun (WGS) entry which is preliminary data.</text>
</comment>
<name>A0A328DDA9_9ASTE</name>
<dbReference type="Proteomes" id="UP000249390">
    <property type="component" value="Unassembled WGS sequence"/>
</dbReference>
<keyword evidence="2" id="KW-1185">Reference proteome</keyword>
<sequence>MGGDWTWVKGEKFSVRQKRGVTGKDVEDARKLVEEFIRHGMTEKASVINHALAEQEFITGYIWDRLVEANPEYFQLEEAAAGA</sequence>
<reference evidence="1 2" key="1">
    <citation type="submission" date="2018-06" db="EMBL/GenBank/DDBJ databases">
        <title>The Genome of Cuscuta australis (Dodder) Provides Insight into the Evolution of Plant Parasitism.</title>
        <authorList>
            <person name="Liu H."/>
        </authorList>
    </citation>
    <scope>NUCLEOTIDE SEQUENCE [LARGE SCALE GENOMIC DNA]</scope>
    <source>
        <strain evidence="2">cv. Yunnan</strain>
        <tissue evidence="1">Vines</tissue>
    </source>
</reference>
<gene>
    <name evidence="1" type="ORF">DM860_009075</name>
</gene>
<protein>
    <submittedName>
        <fullName evidence="1">Uncharacterized protein</fullName>
    </submittedName>
</protein>